<evidence type="ECO:0000313" key="3">
    <source>
        <dbReference type="Proteomes" id="UP000018538"/>
    </source>
</evidence>
<accession>V7PLI4</accession>
<feature type="transmembrane region" description="Helical" evidence="1">
    <location>
        <begin position="86"/>
        <end position="109"/>
    </location>
</feature>
<keyword evidence="1" id="KW-1133">Transmembrane helix</keyword>
<dbReference type="EMBL" id="KI635767">
    <property type="protein sequence ID" value="ETB59183.1"/>
    <property type="molecule type" value="Genomic_DNA"/>
</dbReference>
<proteinExistence type="predicted"/>
<organism evidence="2 3">
    <name type="scientific">Plasmodium yoelii 17X</name>
    <dbReference type="NCBI Taxonomy" id="1323249"/>
    <lineage>
        <taxon>Eukaryota</taxon>
        <taxon>Sar</taxon>
        <taxon>Alveolata</taxon>
        <taxon>Apicomplexa</taxon>
        <taxon>Aconoidasida</taxon>
        <taxon>Haemosporida</taxon>
        <taxon>Plasmodiidae</taxon>
        <taxon>Plasmodium</taxon>
        <taxon>Plasmodium (Vinckeia)</taxon>
    </lineage>
</organism>
<gene>
    <name evidence="2" type="ORF">YYC_03435</name>
</gene>
<evidence type="ECO:0000256" key="1">
    <source>
        <dbReference type="SAM" id="Phobius"/>
    </source>
</evidence>
<dbReference type="AlphaFoldDB" id="V7PLI4"/>
<keyword evidence="1" id="KW-0812">Transmembrane</keyword>
<keyword evidence="1" id="KW-0472">Membrane</keyword>
<reference evidence="2 3" key="1">
    <citation type="submission" date="2013-11" db="EMBL/GenBank/DDBJ databases">
        <title>The Genome Sequence of Plasmodium yoelii 17X.</title>
        <authorList>
            <consortium name="The Broad Institute Genomics Platform"/>
            <consortium name="The Broad Institute Genome Sequencing Center for Infectious Disease"/>
            <person name="Neafsey D."/>
            <person name="Adams J."/>
            <person name="Walker B."/>
            <person name="Young S.K."/>
            <person name="Zeng Q."/>
            <person name="Gargeya S."/>
            <person name="Fitzgerald M."/>
            <person name="Haas B."/>
            <person name="Abouelleil A."/>
            <person name="Alvarado L."/>
            <person name="Chapman S.B."/>
            <person name="Gainer-Dewar J."/>
            <person name="Goldberg J."/>
            <person name="Griggs A."/>
            <person name="Gujja S."/>
            <person name="Hansen M."/>
            <person name="Howarth C."/>
            <person name="Imamovic A."/>
            <person name="Ireland A."/>
            <person name="Larimer J."/>
            <person name="McCowan C."/>
            <person name="Murphy C."/>
            <person name="Pearson M."/>
            <person name="Poon T.W."/>
            <person name="Priest M."/>
            <person name="Roberts A."/>
            <person name="Saif S."/>
            <person name="Shea T."/>
            <person name="Sykes S."/>
            <person name="Wortman J."/>
            <person name="Nusbaum C."/>
            <person name="Birren B."/>
        </authorList>
    </citation>
    <scope>NUCLEOTIDE SEQUENCE [LARGE SCALE GENOMIC DNA]</scope>
    <source>
        <strain evidence="2 3">17X</strain>
    </source>
</reference>
<evidence type="ECO:0000313" key="2">
    <source>
        <dbReference type="EMBL" id="ETB59183.1"/>
    </source>
</evidence>
<sequence>MQRRSYALFLYLYQYYKCKLVFNYVERNKIKTPLYSYIVSIYTKLLEIYFIFNIIESGIYLLLCEKKNKIISVVNDRGRDIFISQYLNISVKTFFILYIKKYSIIFFYYNV</sequence>
<protein>
    <submittedName>
        <fullName evidence="2">Uncharacterized protein</fullName>
    </submittedName>
</protein>
<dbReference type="Proteomes" id="UP000018538">
    <property type="component" value="Unassembled WGS sequence"/>
</dbReference>
<keyword evidence="3" id="KW-1185">Reference proteome</keyword>
<name>V7PLI4_PLAYE</name>